<name>A0A858U6A1_9MOLU</name>
<evidence type="ECO:0000313" key="5">
    <source>
        <dbReference type="Proteomes" id="UP000501728"/>
    </source>
</evidence>
<organism evidence="4 5">
    <name type="scientific">Mycoplasma phocoeninasale</name>
    <dbReference type="NCBI Taxonomy" id="2726117"/>
    <lineage>
        <taxon>Bacteria</taxon>
        <taxon>Bacillati</taxon>
        <taxon>Mycoplasmatota</taxon>
        <taxon>Mollicutes</taxon>
        <taxon>Mycoplasmataceae</taxon>
        <taxon>Mycoplasma</taxon>
    </lineage>
</organism>
<dbReference type="KEGG" id="mphn:HGG64_00865"/>
<proteinExistence type="predicted"/>
<feature type="domain" description="Lipoprotein-associated type-17" evidence="3">
    <location>
        <begin position="64"/>
        <end position="140"/>
    </location>
</feature>
<gene>
    <name evidence="4" type="ORF">HGG64_00865</name>
</gene>
<evidence type="ECO:0000259" key="3">
    <source>
        <dbReference type="Pfam" id="PF04200"/>
    </source>
</evidence>
<dbReference type="Pfam" id="PF01732">
    <property type="entry name" value="Mycop_pep_DUF31"/>
    <property type="match status" value="1"/>
</dbReference>
<feature type="signal peptide" evidence="1">
    <location>
        <begin position="1"/>
        <end position="23"/>
    </location>
</feature>
<evidence type="ECO:0000259" key="2">
    <source>
        <dbReference type="Pfam" id="PF01732"/>
    </source>
</evidence>
<feature type="domain" description="DUF31" evidence="2">
    <location>
        <begin position="281"/>
        <end position="650"/>
    </location>
</feature>
<reference evidence="4 5" key="1">
    <citation type="submission" date="2020-04" db="EMBL/GenBank/DDBJ databases">
        <title>Novel Mycoplasma species detected in Phocoena phocoena (harbor porpoise) from the USA.</title>
        <authorList>
            <person name="Volokhov D.V."/>
        </authorList>
    </citation>
    <scope>NUCLEOTIDE SEQUENCE [LARGE SCALE GENOMIC DNA]</scope>
    <source>
        <strain evidence="4 5">C264-NAS</strain>
    </source>
</reference>
<dbReference type="EMBL" id="CP051480">
    <property type="protein sequence ID" value="QJG66266.1"/>
    <property type="molecule type" value="Genomic_DNA"/>
</dbReference>
<dbReference type="AlphaFoldDB" id="A0A858U6A1"/>
<dbReference type="Proteomes" id="UP000501728">
    <property type="component" value="Chromosome"/>
</dbReference>
<evidence type="ECO:0000256" key="1">
    <source>
        <dbReference type="SAM" id="SignalP"/>
    </source>
</evidence>
<keyword evidence="5" id="KW-1185">Reference proteome</keyword>
<dbReference type="Pfam" id="PF04200">
    <property type="entry name" value="Lipoprotein_17"/>
    <property type="match status" value="1"/>
</dbReference>
<dbReference type="NCBIfam" id="NF045841">
    <property type="entry name" value="Ig_SerProt_MIP"/>
    <property type="match status" value="1"/>
</dbReference>
<dbReference type="NCBIfam" id="NF045842">
    <property type="entry name" value="MIP_near_MIB"/>
    <property type="match status" value="1"/>
</dbReference>
<feature type="chain" id="PRO_5032325572" description="DUF31 domain-containing protein" evidence="1">
    <location>
        <begin position="24"/>
        <end position="731"/>
    </location>
</feature>
<dbReference type="InterPro" id="IPR022382">
    <property type="entry name" value="Mycoplasma_peptidase_DUF31"/>
</dbReference>
<evidence type="ECO:0008006" key="6">
    <source>
        <dbReference type="Google" id="ProtNLM"/>
    </source>
</evidence>
<sequence>MKRSIKKYLFAPVVLLTPFALLACKVAKQQEKPPVEKGRVQINENLTPEEIKTQLQNINSFDFVQFNEYKTDKSQLKASDLVKYEDIIIKVKDPDLKDKIKITVQSTKNANDERGTLTFGLKIEFNNTFIEKDIEVSGFRQYRDPSINLGLEERLGPTNTAELQDYINSDLYGQYKLDNKKYIDNFLKGYINFQTGGNISKWREEIKRDPELINKYNKIAAELHLDDFETALLKGFALPQTENGETKLNLYDKREVAKAPGWSDISGRDHKAYGVPRILPNQKYKDYALDTYSVTFTWPDEKKNKEENSNNNFRSTHGTMWTMDFVKKTDGKYPTKWYFGTNMHVADTFNSKTTTIGLINIKEDVGLNTKIPLINGISNDNDFFNKYNLQLNDANRAGANVIFEAKDFLSVDPADYLIGEQKTKYKDYKEMLDFAVIEIDFEKFADSKPEKFSTVEDWVKEITHDYANQQKRHIKFLAETYLKNYDKAKYSLNLDEAIKEQKDNFYIIGYPISTNDWGLDMYQDKDYDPDTRKFKKSLWINGEPSLFDTTNTSNLSEKDRFKLQNGDRLSSNLGFRSFADKPGLLDAFIGFPKISNEKPNDFYTKTNDKGEKSYFINFGLEYSPRHFAPEPGASGSVIRNQKNELIAVFHSKEGFVNSGLAAAFRSEGFDYQGLYGSYNLPQYDLIYGGGKEQTNSFRQALMKKYGSGNFQTNLFSNLNTVPDQFNFNKTK</sequence>
<evidence type="ECO:0000313" key="4">
    <source>
        <dbReference type="EMBL" id="QJG66266.1"/>
    </source>
</evidence>
<dbReference type="RefSeq" id="WP_169580090.1">
    <property type="nucleotide sequence ID" value="NZ_CP051480.1"/>
</dbReference>
<dbReference type="InterPro" id="IPR007326">
    <property type="entry name" value="Lipoprotein-assoc_dom"/>
</dbReference>
<keyword evidence="1" id="KW-0732">Signal</keyword>
<dbReference type="PROSITE" id="PS51257">
    <property type="entry name" value="PROKAR_LIPOPROTEIN"/>
    <property type="match status" value="1"/>
</dbReference>
<accession>A0A858U6A1</accession>
<protein>
    <recommendedName>
        <fullName evidence="6">DUF31 domain-containing protein</fullName>
    </recommendedName>
</protein>